<keyword evidence="3" id="KW-1185">Reference proteome</keyword>
<proteinExistence type="predicted"/>
<comment type="caution">
    <text evidence="2">The sequence shown here is derived from an EMBL/GenBank/DDBJ whole genome shotgun (WGS) entry which is preliminary data.</text>
</comment>
<reference evidence="2" key="1">
    <citation type="submission" date="2021-06" db="EMBL/GenBank/DDBJ databases">
        <authorList>
            <person name="Kallberg Y."/>
            <person name="Tangrot J."/>
            <person name="Rosling A."/>
        </authorList>
    </citation>
    <scope>NUCLEOTIDE SEQUENCE</scope>
    <source>
        <strain evidence="2">MA453B</strain>
    </source>
</reference>
<accession>A0A9N9CZ80</accession>
<dbReference type="EMBL" id="CAJVPY010004438">
    <property type="protein sequence ID" value="CAG8619420.1"/>
    <property type="molecule type" value="Genomic_DNA"/>
</dbReference>
<evidence type="ECO:0000313" key="2">
    <source>
        <dbReference type="EMBL" id="CAG8619420.1"/>
    </source>
</evidence>
<sequence>MPKIKSIQFEHYDTNSFRLNLYETCATLEKSKKKNIRVGHVALREEINSENVTRREKLDAQKIALENEKNHLKKVADSLSQECCLLSLEIFSLKNENTFLQSPKSPITPYPKDFSIGKSSIH</sequence>
<name>A0A9N9CZ80_9GLOM</name>
<feature type="coiled-coil region" evidence="1">
    <location>
        <begin position="55"/>
        <end position="82"/>
    </location>
</feature>
<gene>
    <name evidence="2" type="ORF">DERYTH_LOCUS8560</name>
</gene>
<protein>
    <submittedName>
        <fullName evidence="2">5982_t:CDS:1</fullName>
    </submittedName>
</protein>
<evidence type="ECO:0000256" key="1">
    <source>
        <dbReference type="SAM" id="Coils"/>
    </source>
</evidence>
<evidence type="ECO:0000313" key="3">
    <source>
        <dbReference type="Proteomes" id="UP000789405"/>
    </source>
</evidence>
<dbReference type="AlphaFoldDB" id="A0A9N9CZ80"/>
<keyword evidence="1" id="KW-0175">Coiled coil</keyword>
<dbReference type="Proteomes" id="UP000789405">
    <property type="component" value="Unassembled WGS sequence"/>
</dbReference>
<organism evidence="2 3">
    <name type="scientific">Dentiscutata erythropus</name>
    <dbReference type="NCBI Taxonomy" id="1348616"/>
    <lineage>
        <taxon>Eukaryota</taxon>
        <taxon>Fungi</taxon>
        <taxon>Fungi incertae sedis</taxon>
        <taxon>Mucoromycota</taxon>
        <taxon>Glomeromycotina</taxon>
        <taxon>Glomeromycetes</taxon>
        <taxon>Diversisporales</taxon>
        <taxon>Gigasporaceae</taxon>
        <taxon>Dentiscutata</taxon>
    </lineage>
</organism>